<evidence type="ECO:0000256" key="3">
    <source>
        <dbReference type="ARBA" id="ARBA00022630"/>
    </source>
</evidence>
<feature type="active site" description="Proton donor" evidence="9">
    <location>
        <position position="99"/>
    </location>
</feature>
<keyword evidence="2 9" id="KW-0820">tRNA-binding</keyword>
<comment type="similarity">
    <text evidence="10">Belongs to the dus family.</text>
</comment>
<evidence type="ECO:0000256" key="6">
    <source>
        <dbReference type="ARBA" id="ARBA00022857"/>
    </source>
</evidence>
<evidence type="ECO:0000313" key="12">
    <source>
        <dbReference type="EMBL" id="MDL2058520.1"/>
    </source>
</evidence>
<comment type="catalytic activity">
    <reaction evidence="9">
        <text>5,6-dihydrouridine(20) in tRNA + NAD(+) = uridine(20) in tRNA + NADH + H(+)</text>
        <dbReference type="Rhea" id="RHEA:53340"/>
        <dbReference type="Rhea" id="RHEA-COMP:13533"/>
        <dbReference type="Rhea" id="RHEA-COMP:13534"/>
        <dbReference type="ChEBI" id="CHEBI:15378"/>
        <dbReference type="ChEBI" id="CHEBI:57540"/>
        <dbReference type="ChEBI" id="CHEBI:57945"/>
        <dbReference type="ChEBI" id="CHEBI:65315"/>
        <dbReference type="ChEBI" id="CHEBI:74443"/>
        <dbReference type="EC" id="1.3.1.91"/>
    </reaction>
</comment>
<keyword evidence="6 9" id="KW-0521">NADP</keyword>
<feature type="site" description="Interacts with tRNA; defines subfamily-specific binding signature" evidence="9">
    <location>
        <position position="302"/>
    </location>
</feature>
<dbReference type="InterPro" id="IPR001269">
    <property type="entry name" value="DUS_fam"/>
</dbReference>
<dbReference type="EC" id="1.3.1.91" evidence="9"/>
<accession>A0ABT7IJH5</accession>
<comment type="caution">
    <text evidence="12">The sequence shown here is derived from an EMBL/GenBank/DDBJ whole genome shotgun (WGS) entry which is preliminary data.</text>
</comment>
<comment type="function">
    <text evidence="9">Catalyzes the synthesis of 5,6-dihydrouridine (D), a modified base found in the D-loop of most tRNAs, via the reduction of the C5-C6 double bond in target uridines. Specifically modifies U20 and U20a in tRNAs.</text>
</comment>
<evidence type="ECO:0000256" key="10">
    <source>
        <dbReference type="PIRNR" id="PIRNR006621"/>
    </source>
</evidence>
<feature type="binding site" evidence="9">
    <location>
        <position position="170"/>
    </location>
    <ligand>
        <name>FMN</name>
        <dbReference type="ChEBI" id="CHEBI:58210"/>
    </ligand>
</feature>
<sequence length="334" mass="37580">MTEAIKPESWRFCVAPMLDWTDRWCRHFHRLLTRRARLYTEMIAAPALLYGDRRRLLGYEQGVNPCALQLGGSDPKLLAKCARWGEEAGYDEINLNCGCPSEKVQSGSFGAVLMLRPALVADCVRAMQDAVSVPVTVKHRIGVDRSVSYEFVRDFVGTLYEAGVRVFIVHARAAWLQGLSPKENRDVPPLDRGLAARLKEDFPQAVIVVNGGLRTLEECRSELQRFDGVMVGREAYNNPWLLSRVDEVLWDSRPSGISRTDVIREMADYIAGVQEEEPLAARTAANHLMGIAQGLAGARAWRRELTSPESWRRLRAREIILSAWRHVADPGVRS</sequence>
<feature type="site" description="Interacts with tRNA; defines subfamily-specific binding signature" evidence="9">
    <location>
        <position position="182"/>
    </location>
</feature>
<dbReference type="PANTHER" id="PTHR42907:SF1">
    <property type="entry name" value="FMN-LINKED OXIDOREDUCTASES SUPERFAMILY PROTEIN"/>
    <property type="match status" value="1"/>
</dbReference>
<dbReference type="HAMAP" id="MF_02041">
    <property type="entry name" value="DusA_subfam"/>
    <property type="match status" value="1"/>
</dbReference>
<comment type="cofactor">
    <cofactor evidence="1 9 10">
        <name>FMN</name>
        <dbReference type="ChEBI" id="CHEBI:58210"/>
    </cofactor>
</comment>
<evidence type="ECO:0000313" key="13">
    <source>
        <dbReference type="Proteomes" id="UP001165481"/>
    </source>
</evidence>
<reference evidence="12" key="1">
    <citation type="submission" date="2023-03" db="EMBL/GenBank/DDBJ databases">
        <title>Mesosutterella sp. nov. isolated from porcine feces.</title>
        <authorList>
            <person name="Yu S."/>
        </authorList>
    </citation>
    <scope>NUCLEOTIDE SEQUENCE</scope>
    <source>
        <strain evidence="12">AGMB02718</strain>
    </source>
</reference>
<feature type="binding site" evidence="9">
    <location>
        <begin position="16"/>
        <end position="18"/>
    </location>
    <ligand>
        <name>FMN</name>
        <dbReference type="ChEBI" id="CHEBI:58210"/>
    </ligand>
</feature>
<dbReference type="CDD" id="cd02801">
    <property type="entry name" value="DUS_like_FMN"/>
    <property type="match status" value="1"/>
</dbReference>
<gene>
    <name evidence="9 12" type="primary">dusA</name>
    <name evidence="12" type="ORF">MUN46_000900</name>
</gene>
<dbReference type="NCBIfam" id="NF008774">
    <property type="entry name" value="PRK11815.1"/>
    <property type="match status" value="1"/>
</dbReference>
<evidence type="ECO:0000256" key="1">
    <source>
        <dbReference type="ARBA" id="ARBA00001917"/>
    </source>
</evidence>
<evidence type="ECO:0000256" key="5">
    <source>
        <dbReference type="ARBA" id="ARBA00022694"/>
    </source>
</evidence>
<comment type="catalytic activity">
    <reaction evidence="9">
        <text>5,6-dihydrouridine(20a) in tRNA + NAD(+) = uridine(20a) in tRNA + NADH + H(+)</text>
        <dbReference type="Rhea" id="RHEA:53348"/>
        <dbReference type="Rhea" id="RHEA-COMP:13535"/>
        <dbReference type="Rhea" id="RHEA-COMP:13536"/>
        <dbReference type="ChEBI" id="CHEBI:15378"/>
        <dbReference type="ChEBI" id="CHEBI:57540"/>
        <dbReference type="ChEBI" id="CHEBI:57945"/>
        <dbReference type="ChEBI" id="CHEBI:65315"/>
        <dbReference type="ChEBI" id="CHEBI:74443"/>
    </reaction>
</comment>
<organism evidence="12 13">
    <name type="scientific">Mesosutterella faecium</name>
    <dbReference type="NCBI Taxonomy" id="2925194"/>
    <lineage>
        <taxon>Bacteria</taxon>
        <taxon>Pseudomonadati</taxon>
        <taxon>Pseudomonadota</taxon>
        <taxon>Betaproteobacteria</taxon>
        <taxon>Burkholderiales</taxon>
        <taxon>Sutterellaceae</taxon>
        <taxon>Mesosutterella</taxon>
    </lineage>
</organism>
<evidence type="ECO:0000259" key="11">
    <source>
        <dbReference type="Pfam" id="PF01207"/>
    </source>
</evidence>
<name>A0ABT7IJH5_9BURK</name>
<evidence type="ECO:0000256" key="2">
    <source>
        <dbReference type="ARBA" id="ARBA00022555"/>
    </source>
</evidence>
<feature type="site" description="Interacts with tRNA; defines subfamily-specific binding signature" evidence="9">
    <location>
        <position position="299"/>
    </location>
</feature>
<feature type="site" description="Interacts with tRNA" evidence="9">
    <location>
        <position position="185"/>
    </location>
</feature>
<feature type="binding site" evidence="9">
    <location>
        <begin position="210"/>
        <end position="212"/>
    </location>
    <ligand>
        <name>FMN</name>
        <dbReference type="ChEBI" id="CHEBI:58210"/>
    </ligand>
</feature>
<keyword evidence="13" id="KW-1185">Reference proteome</keyword>
<dbReference type="Proteomes" id="UP001165481">
    <property type="component" value="Unassembled WGS sequence"/>
</dbReference>
<keyword evidence="5 9" id="KW-0819">tRNA processing</keyword>
<dbReference type="InterPro" id="IPR035587">
    <property type="entry name" value="DUS-like_FMN-bd"/>
</dbReference>
<comment type="similarity">
    <text evidence="9">Belongs to the Dus family. DusA subfamily.</text>
</comment>
<keyword evidence="8 9" id="KW-0560">Oxidoreductase</keyword>
<protein>
    <recommendedName>
        <fullName evidence="9">tRNA-dihydrouridine(20/20a) synthase</fullName>
        <ecNumber evidence="9">1.3.1.91</ecNumber>
    </recommendedName>
    <alternativeName>
        <fullName evidence="9">U20-specific dihydrouridine synthase</fullName>
        <shortName evidence="9">U20-specific Dus</shortName>
    </alternativeName>
    <alternativeName>
        <fullName evidence="9">tRNA-dihydrouridine synthase A</fullName>
    </alternativeName>
</protein>
<keyword evidence="7 9" id="KW-0694">RNA-binding</keyword>
<dbReference type="RefSeq" id="WP_243377176.1">
    <property type="nucleotide sequence ID" value="NZ_JAKZJU020000001.1"/>
</dbReference>
<proteinExistence type="inferred from homology"/>
<dbReference type="Gene3D" id="3.20.20.70">
    <property type="entry name" value="Aldolase class I"/>
    <property type="match status" value="1"/>
</dbReference>
<comment type="catalytic activity">
    <reaction evidence="9">
        <text>5,6-dihydrouridine(20a) in tRNA + NADP(+) = uridine(20a) in tRNA + NADPH + H(+)</text>
        <dbReference type="Rhea" id="RHEA:53344"/>
        <dbReference type="Rhea" id="RHEA-COMP:13535"/>
        <dbReference type="Rhea" id="RHEA-COMP:13536"/>
        <dbReference type="ChEBI" id="CHEBI:15378"/>
        <dbReference type="ChEBI" id="CHEBI:57783"/>
        <dbReference type="ChEBI" id="CHEBI:58349"/>
        <dbReference type="ChEBI" id="CHEBI:65315"/>
        <dbReference type="ChEBI" id="CHEBI:74443"/>
    </reaction>
</comment>
<feature type="binding site" evidence="9">
    <location>
        <begin position="232"/>
        <end position="233"/>
    </location>
    <ligand>
        <name>FMN</name>
        <dbReference type="ChEBI" id="CHEBI:58210"/>
    </ligand>
</feature>
<feature type="site" description="Interacts with tRNA" evidence="9">
    <location>
        <position position="96"/>
    </location>
</feature>
<dbReference type="PROSITE" id="PS01136">
    <property type="entry name" value="UPF0034"/>
    <property type="match status" value="1"/>
</dbReference>
<dbReference type="GO" id="GO:0102264">
    <property type="term" value="F:tRNA-dihydrouridine20 synthase activity"/>
    <property type="evidence" value="ECO:0007669"/>
    <property type="project" value="UniProtKB-EC"/>
</dbReference>
<dbReference type="EMBL" id="JAKZJU020000001">
    <property type="protein sequence ID" value="MDL2058520.1"/>
    <property type="molecule type" value="Genomic_DNA"/>
</dbReference>
<keyword evidence="3 9" id="KW-0285">Flavoprotein</keyword>
<feature type="domain" description="DUS-like FMN-binding" evidence="11">
    <location>
        <begin position="14"/>
        <end position="307"/>
    </location>
</feature>
<dbReference type="Gene3D" id="1.20.120.1460">
    <property type="match status" value="1"/>
</dbReference>
<feature type="binding site" evidence="9">
    <location>
        <position position="69"/>
    </location>
    <ligand>
        <name>FMN</name>
        <dbReference type="ChEBI" id="CHEBI:58210"/>
    </ligand>
</feature>
<evidence type="ECO:0000256" key="8">
    <source>
        <dbReference type="ARBA" id="ARBA00023002"/>
    </source>
</evidence>
<keyword evidence="4 9" id="KW-0288">FMN</keyword>
<dbReference type="InterPro" id="IPR018517">
    <property type="entry name" value="tRNA_hU_synthase_CS"/>
</dbReference>
<dbReference type="Pfam" id="PF01207">
    <property type="entry name" value="Dus"/>
    <property type="match status" value="1"/>
</dbReference>
<comment type="catalytic activity">
    <reaction evidence="9">
        <text>5,6-dihydrouridine(20) in tRNA + NADP(+) = uridine(20) in tRNA + NADPH + H(+)</text>
        <dbReference type="Rhea" id="RHEA:53336"/>
        <dbReference type="Rhea" id="RHEA-COMP:13533"/>
        <dbReference type="Rhea" id="RHEA-COMP:13534"/>
        <dbReference type="ChEBI" id="CHEBI:15378"/>
        <dbReference type="ChEBI" id="CHEBI:57783"/>
        <dbReference type="ChEBI" id="CHEBI:58349"/>
        <dbReference type="ChEBI" id="CHEBI:65315"/>
        <dbReference type="ChEBI" id="CHEBI:74443"/>
        <dbReference type="EC" id="1.3.1.91"/>
    </reaction>
</comment>
<dbReference type="PANTHER" id="PTHR42907">
    <property type="entry name" value="FMN-LINKED OXIDOREDUCTASES SUPERFAMILY PROTEIN"/>
    <property type="match status" value="1"/>
</dbReference>
<dbReference type="InterPro" id="IPR004653">
    <property type="entry name" value="DusA"/>
</dbReference>
<evidence type="ECO:0000256" key="7">
    <source>
        <dbReference type="ARBA" id="ARBA00022884"/>
    </source>
</evidence>
<feature type="binding site" evidence="9">
    <location>
        <position position="138"/>
    </location>
    <ligand>
        <name>FMN</name>
        <dbReference type="ChEBI" id="CHEBI:58210"/>
    </ligand>
</feature>
<evidence type="ECO:0000256" key="9">
    <source>
        <dbReference type="HAMAP-Rule" id="MF_02041"/>
    </source>
</evidence>
<dbReference type="SUPFAM" id="SSF51395">
    <property type="entry name" value="FMN-linked oxidoreductases"/>
    <property type="match status" value="1"/>
</dbReference>
<dbReference type="InterPro" id="IPR013785">
    <property type="entry name" value="Aldolase_TIM"/>
</dbReference>
<dbReference type="PIRSF" id="PIRSF006621">
    <property type="entry name" value="Dus"/>
    <property type="match status" value="1"/>
</dbReference>
<evidence type="ECO:0000256" key="4">
    <source>
        <dbReference type="ARBA" id="ARBA00022643"/>
    </source>
</evidence>